<accession>A0AAE3FLJ5</accession>
<evidence type="ECO:0000313" key="2">
    <source>
        <dbReference type="EMBL" id="MCL9812152.1"/>
    </source>
</evidence>
<reference evidence="2 3" key="1">
    <citation type="journal article" date="2022" name="Syst. Appl. Microbiol.">
        <title>Natronocalculus amylovorans gen. nov., sp. nov., and Natranaeroarchaeum aerophilus sp. nov., dominant culturable amylolytic natronoarchaea from hypersaline soda lakes in southwestern Siberia.</title>
        <authorList>
            <person name="Sorokin D.Y."/>
            <person name="Elcheninov A.G."/>
            <person name="Khizhniak T.V."/>
            <person name="Koenen M."/>
            <person name="Bale N.J."/>
            <person name="Damste J.S.S."/>
            <person name="Kublanov I.V."/>
        </authorList>
    </citation>
    <scope>NUCLEOTIDE SEQUENCE [LARGE SCALE GENOMIC DNA]</scope>
    <source>
        <strain evidence="2 3">AArc-St1-1</strain>
    </source>
</reference>
<dbReference type="AlphaFoldDB" id="A0AAE3FLJ5"/>
<sequence>MSAGRSTRSLLARAGLSVLGGILAWATLTYVSFWQVRLHGARLSRRFPGWLVPKPFRVLPPPESEYVGVWSVPPETARDRLVEEHGFNQMIRAYLHAYEREGTVLYEVASCSYRPGGRFGRWQLHVRLFPTPDGKTDVWCHWELNPNVAPIAHLRQEGYDPEGGERRLRELLEDVTFERTDDAIA</sequence>
<comment type="caution">
    <text evidence="2">The sequence shown here is derived from an EMBL/GenBank/DDBJ whole genome shotgun (WGS) entry which is preliminary data.</text>
</comment>
<dbReference type="Proteomes" id="UP001202674">
    <property type="component" value="Unassembled WGS sequence"/>
</dbReference>
<evidence type="ECO:0000256" key="1">
    <source>
        <dbReference type="SAM" id="Phobius"/>
    </source>
</evidence>
<name>A0AAE3FLJ5_9EURY</name>
<dbReference type="RefSeq" id="WP_250593685.1">
    <property type="nucleotide sequence ID" value="NZ_JAKRVY010000001.1"/>
</dbReference>
<evidence type="ECO:0000313" key="3">
    <source>
        <dbReference type="Proteomes" id="UP001202674"/>
    </source>
</evidence>
<keyword evidence="1" id="KW-0472">Membrane</keyword>
<feature type="transmembrane region" description="Helical" evidence="1">
    <location>
        <begin position="12"/>
        <end position="36"/>
    </location>
</feature>
<dbReference type="EMBL" id="JAKRVY010000001">
    <property type="protein sequence ID" value="MCL9812152.1"/>
    <property type="molecule type" value="Genomic_DNA"/>
</dbReference>
<organism evidence="2 3">
    <name type="scientific">Natranaeroarchaeum aerophilus</name>
    <dbReference type="NCBI Taxonomy" id="2917711"/>
    <lineage>
        <taxon>Archaea</taxon>
        <taxon>Methanobacteriati</taxon>
        <taxon>Methanobacteriota</taxon>
        <taxon>Stenosarchaea group</taxon>
        <taxon>Halobacteria</taxon>
        <taxon>Halobacteriales</taxon>
        <taxon>Natronoarchaeaceae</taxon>
        <taxon>Natranaeroarchaeum</taxon>
    </lineage>
</organism>
<keyword evidence="3" id="KW-1185">Reference proteome</keyword>
<keyword evidence="1" id="KW-0812">Transmembrane</keyword>
<proteinExistence type="predicted"/>
<keyword evidence="1" id="KW-1133">Transmembrane helix</keyword>
<gene>
    <name evidence="2" type="ORF">AArcSt11_00605</name>
</gene>
<protein>
    <submittedName>
        <fullName evidence="2">Uncharacterized protein</fullName>
    </submittedName>
</protein>